<evidence type="ECO:0000256" key="10">
    <source>
        <dbReference type="SAM" id="MobiDB-lite"/>
    </source>
</evidence>
<dbReference type="InterPro" id="IPR005467">
    <property type="entry name" value="His_kinase_dom"/>
</dbReference>
<dbReference type="SMART" id="SM00304">
    <property type="entry name" value="HAMP"/>
    <property type="match status" value="1"/>
</dbReference>
<dbReference type="InterPro" id="IPR003594">
    <property type="entry name" value="HATPase_dom"/>
</dbReference>
<gene>
    <name evidence="14" type="ORF">V6R90_03865</name>
</gene>
<keyword evidence="6 11" id="KW-0812">Transmembrane</keyword>
<dbReference type="Gene3D" id="1.10.287.130">
    <property type="match status" value="1"/>
</dbReference>
<dbReference type="PANTHER" id="PTHR45436">
    <property type="entry name" value="SENSOR HISTIDINE KINASE YKOH"/>
    <property type="match status" value="1"/>
</dbReference>
<evidence type="ECO:0000256" key="1">
    <source>
        <dbReference type="ARBA" id="ARBA00000085"/>
    </source>
</evidence>
<evidence type="ECO:0000313" key="14">
    <source>
        <dbReference type="EMBL" id="MEQ7846403.1"/>
    </source>
</evidence>
<organism evidence="14 15">
    <name type="scientific">Nocardioides kribbensis</name>
    <dbReference type="NCBI Taxonomy" id="305517"/>
    <lineage>
        <taxon>Bacteria</taxon>
        <taxon>Bacillati</taxon>
        <taxon>Actinomycetota</taxon>
        <taxon>Actinomycetes</taxon>
        <taxon>Propionibacteriales</taxon>
        <taxon>Nocardioidaceae</taxon>
        <taxon>Nocardioides</taxon>
    </lineage>
</organism>
<dbReference type="SUPFAM" id="SSF47384">
    <property type="entry name" value="Homodimeric domain of signal transducing histidine kinase"/>
    <property type="match status" value="1"/>
</dbReference>
<accession>A0ABV1NV89</accession>
<feature type="region of interest" description="Disordered" evidence="10">
    <location>
        <begin position="421"/>
        <end position="445"/>
    </location>
</feature>
<dbReference type="Pfam" id="PF02518">
    <property type="entry name" value="HATPase_c"/>
    <property type="match status" value="1"/>
</dbReference>
<dbReference type="Pfam" id="PF00512">
    <property type="entry name" value="HisKA"/>
    <property type="match status" value="1"/>
</dbReference>
<comment type="caution">
    <text evidence="14">The sequence shown here is derived from an EMBL/GenBank/DDBJ whole genome shotgun (WGS) entry which is preliminary data.</text>
</comment>
<evidence type="ECO:0000256" key="3">
    <source>
        <dbReference type="ARBA" id="ARBA00012438"/>
    </source>
</evidence>
<dbReference type="PROSITE" id="PS50885">
    <property type="entry name" value="HAMP"/>
    <property type="match status" value="1"/>
</dbReference>
<evidence type="ECO:0000256" key="7">
    <source>
        <dbReference type="ARBA" id="ARBA00022777"/>
    </source>
</evidence>
<sequence length="445" mass="46388">MRRSLTLTVAAAVSMVLLAMLVPMGLLLRSYALEDRLSRAALEVQATETVVAGQDPGAVSVYLGLVNRGTGTTTTVFYPPDADHPQGYSVPESGAATRRVVATRNTGLARVDDVAGGAEFLVPVSLSGNTAAPGNTPVIRVRVEAPGLESGILRIYLALVALGLVLLLAALALADRIGRGFVQPVRALAAYAGQLGDRRRPDPVTPSGPLEVRELAGAMNRLVGRIEVLLARERDSVADVSHRLRTPMTALRLRVDSLTDPGDRERLGADLDELDATVDHVVREARRSQREGLVPEADAVAVVTERTDFWEALAEDQGRALVLVVDPDLGAGGAVPARVRAAEEDLQALVDVLLDNVFSHTPDGADLRVELAPRPGGGVLLLVDDAGSGFPDGVDVTARGTSGSGSTGLGLAIAVRTAEESGGSLALERSPAGGGRVRVELGPPT</sequence>
<name>A0ABV1NV89_9ACTN</name>
<evidence type="ECO:0000256" key="9">
    <source>
        <dbReference type="ARBA" id="ARBA00023012"/>
    </source>
</evidence>
<feature type="domain" description="Histidine kinase" evidence="12">
    <location>
        <begin position="239"/>
        <end position="445"/>
    </location>
</feature>
<dbReference type="PANTHER" id="PTHR45436:SF5">
    <property type="entry name" value="SENSOR HISTIDINE KINASE TRCS"/>
    <property type="match status" value="1"/>
</dbReference>
<keyword evidence="9" id="KW-0902">Two-component regulatory system</keyword>
<reference evidence="14 15" key="1">
    <citation type="submission" date="2024-02" db="EMBL/GenBank/DDBJ databases">
        <title>Full genome sequence of Nocardioides kribbensis.</title>
        <authorList>
            <person name="Poletto B.L."/>
            <person name="Silva G."/>
            <person name="Galante D."/>
            <person name="Campos K.R."/>
            <person name="Santos M.B.N."/>
            <person name="Sacchi C.T."/>
        </authorList>
    </citation>
    <scope>NUCLEOTIDE SEQUENCE [LARGE SCALE GENOMIC DNA]</scope>
    <source>
        <strain evidence="14 15">O4R</strain>
    </source>
</reference>
<keyword evidence="15" id="KW-1185">Reference proteome</keyword>
<comment type="subcellular location">
    <subcellularLocation>
        <location evidence="2">Cell membrane</location>
    </subcellularLocation>
</comment>
<dbReference type="RefSeq" id="WP_349803835.1">
    <property type="nucleotide sequence ID" value="NZ_JBEGDP010000002.1"/>
</dbReference>
<dbReference type="InterPro" id="IPR036890">
    <property type="entry name" value="HATPase_C_sf"/>
</dbReference>
<evidence type="ECO:0000256" key="4">
    <source>
        <dbReference type="ARBA" id="ARBA00022553"/>
    </source>
</evidence>
<evidence type="ECO:0000259" key="13">
    <source>
        <dbReference type="PROSITE" id="PS50885"/>
    </source>
</evidence>
<evidence type="ECO:0000256" key="5">
    <source>
        <dbReference type="ARBA" id="ARBA00022679"/>
    </source>
</evidence>
<keyword evidence="7 14" id="KW-0418">Kinase</keyword>
<evidence type="ECO:0000256" key="8">
    <source>
        <dbReference type="ARBA" id="ARBA00022989"/>
    </source>
</evidence>
<protein>
    <recommendedName>
        <fullName evidence="3">histidine kinase</fullName>
        <ecNumber evidence="3">2.7.13.3</ecNumber>
    </recommendedName>
</protein>
<dbReference type="EMBL" id="JBEGDP010000002">
    <property type="protein sequence ID" value="MEQ7846403.1"/>
    <property type="molecule type" value="Genomic_DNA"/>
</dbReference>
<dbReference type="Pfam" id="PF00672">
    <property type="entry name" value="HAMP"/>
    <property type="match status" value="1"/>
</dbReference>
<dbReference type="InterPro" id="IPR003660">
    <property type="entry name" value="HAMP_dom"/>
</dbReference>
<dbReference type="Gene3D" id="3.30.565.10">
    <property type="entry name" value="Histidine kinase-like ATPase, C-terminal domain"/>
    <property type="match status" value="1"/>
</dbReference>
<dbReference type="GO" id="GO:0016301">
    <property type="term" value="F:kinase activity"/>
    <property type="evidence" value="ECO:0007669"/>
    <property type="project" value="UniProtKB-KW"/>
</dbReference>
<feature type="domain" description="HAMP" evidence="13">
    <location>
        <begin position="179"/>
        <end position="231"/>
    </location>
</feature>
<dbReference type="InterPro" id="IPR003661">
    <property type="entry name" value="HisK_dim/P_dom"/>
</dbReference>
<dbReference type="InterPro" id="IPR050428">
    <property type="entry name" value="TCS_sensor_his_kinase"/>
</dbReference>
<dbReference type="EC" id="2.7.13.3" evidence="3"/>
<comment type="catalytic activity">
    <reaction evidence="1">
        <text>ATP + protein L-histidine = ADP + protein N-phospho-L-histidine.</text>
        <dbReference type="EC" id="2.7.13.3"/>
    </reaction>
</comment>
<proteinExistence type="predicted"/>
<keyword evidence="5" id="KW-0808">Transferase</keyword>
<dbReference type="SMART" id="SM00387">
    <property type="entry name" value="HATPase_c"/>
    <property type="match status" value="1"/>
</dbReference>
<keyword evidence="8 11" id="KW-1133">Transmembrane helix</keyword>
<keyword evidence="11" id="KW-0472">Membrane</keyword>
<dbReference type="CDD" id="cd00082">
    <property type="entry name" value="HisKA"/>
    <property type="match status" value="1"/>
</dbReference>
<keyword evidence="4" id="KW-0597">Phosphoprotein</keyword>
<dbReference type="SUPFAM" id="SSF55874">
    <property type="entry name" value="ATPase domain of HSP90 chaperone/DNA topoisomerase II/histidine kinase"/>
    <property type="match status" value="1"/>
</dbReference>
<feature type="transmembrane region" description="Helical" evidence="11">
    <location>
        <begin position="7"/>
        <end position="28"/>
    </location>
</feature>
<evidence type="ECO:0000256" key="6">
    <source>
        <dbReference type="ARBA" id="ARBA00022692"/>
    </source>
</evidence>
<evidence type="ECO:0000259" key="12">
    <source>
        <dbReference type="PROSITE" id="PS50109"/>
    </source>
</evidence>
<feature type="transmembrane region" description="Helical" evidence="11">
    <location>
        <begin position="155"/>
        <end position="174"/>
    </location>
</feature>
<evidence type="ECO:0000313" key="15">
    <source>
        <dbReference type="Proteomes" id="UP001482520"/>
    </source>
</evidence>
<dbReference type="Proteomes" id="UP001482520">
    <property type="component" value="Unassembled WGS sequence"/>
</dbReference>
<dbReference type="InterPro" id="IPR036097">
    <property type="entry name" value="HisK_dim/P_sf"/>
</dbReference>
<evidence type="ECO:0000256" key="2">
    <source>
        <dbReference type="ARBA" id="ARBA00004236"/>
    </source>
</evidence>
<evidence type="ECO:0000256" key="11">
    <source>
        <dbReference type="SAM" id="Phobius"/>
    </source>
</evidence>
<dbReference type="PROSITE" id="PS50109">
    <property type="entry name" value="HIS_KIN"/>
    <property type="match status" value="1"/>
</dbReference>